<keyword evidence="2" id="KW-1185">Reference proteome</keyword>
<reference evidence="1" key="1">
    <citation type="submission" date="2008-03" db="EMBL/GenBank/DDBJ databases">
        <authorList>
            <person name="Fulton L."/>
            <person name="Clifton S."/>
            <person name="Fulton B."/>
            <person name="Xu J."/>
            <person name="Minx P."/>
            <person name="Pepin K.H."/>
            <person name="Johnson M."/>
            <person name="Thiruvilangam P."/>
            <person name="Bhonagiri V."/>
            <person name="Nash W.E."/>
            <person name="Mardis E.R."/>
            <person name="Wilson R.K."/>
        </authorList>
    </citation>
    <scope>NUCLEOTIDE SEQUENCE</scope>
    <source>
        <strain evidence="1">ATCC BAA-102</strain>
    </source>
</reference>
<dbReference type="Proteomes" id="UP000005602">
    <property type="component" value="Unassembled WGS sequence"/>
</dbReference>
<dbReference type="EMBL" id="ABJK02000019">
    <property type="protein sequence ID" value="EDT47632.1"/>
    <property type="molecule type" value="Genomic_DNA"/>
</dbReference>
<organism evidence="1 2">
    <name type="scientific">Streptococcus infantarius subsp. infantarius ATCC BAA-102</name>
    <dbReference type="NCBI Taxonomy" id="471872"/>
    <lineage>
        <taxon>Bacteria</taxon>
        <taxon>Bacillati</taxon>
        <taxon>Bacillota</taxon>
        <taxon>Bacilli</taxon>
        <taxon>Lactobacillales</taxon>
        <taxon>Streptococcaceae</taxon>
        <taxon>Streptococcus</taxon>
    </lineage>
</organism>
<comment type="caution">
    <text evidence="1">The sequence shown here is derived from an EMBL/GenBank/DDBJ whole genome shotgun (WGS) entry which is preliminary data.</text>
</comment>
<gene>
    <name evidence="1" type="ORF">STRINF_00995</name>
</gene>
<protein>
    <submittedName>
        <fullName evidence="1">Class IIb bacteriocin, lactobin A/cerein 7B family</fullName>
    </submittedName>
</protein>
<proteinExistence type="predicted"/>
<dbReference type="NCBIfam" id="TIGR03949">
    <property type="entry name" value="bact_IIb_cerein"/>
    <property type="match status" value="1"/>
</dbReference>
<evidence type="ECO:0000313" key="1">
    <source>
        <dbReference type="EMBL" id="EDT47632.1"/>
    </source>
</evidence>
<evidence type="ECO:0000313" key="2">
    <source>
        <dbReference type="Proteomes" id="UP000005602"/>
    </source>
</evidence>
<sequence length="68" mass="6893">MLEESRMEDYKELTINDLACINRGGVNWGVAAGYCVAGALIGAAGGAISAGVGCLVSGLQEVSDGLFK</sequence>
<accession>A0ABP2DHW5</accession>
<dbReference type="InterPro" id="IPR023991">
    <property type="entry name" value="Bacteriocin_IIb_lactobn/cerein"/>
</dbReference>
<name>A0ABP2DHW5_9STRE</name>
<reference evidence="1" key="2">
    <citation type="submission" date="2013-09" db="EMBL/GenBank/DDBJ databases">
        <title>Draft genome sequence of Streptococcus infantarius subsp. infantarius ATCC BAA-102.</title>
        <authorList>
            <person name="Sudarsanam P."/>
            <person name="Ley R."/>
            <person name="Guruge J."/>
            <person name="Turnbaugh P.J."/>
            <person name="Mahowald M."/>
            <person name="Liep D."/>
            <person name="Gordon J."/>
        </authorList>
    </citation>
    <scope>NUCLEOTIDE SEQUENCE</scope>
    <source>
        <strain evidence="1">ATCC BAA-102</strain>
    </source>
</reference>